<dbReference type="InterPro" id="IPR014729">
    <property type="entry name" value="Rossmann-like_a/b/a_fold"/>
</dbReference>
<comment type="caution">
    <text evidence="1">The sequence shown here is derived from an EMBL/GenBank/DDBJ whole genome shotgun (WGS) entry which is preliminary data.</text>
</comment>
<dbReference type="EMBL" id="JACFYJ010000021">
    <property type="protein sequence ID" value="MEI5998430.1"/>
    <property type="molecule type" value="Genomic_DNA"/>
</dbReference>
<evidence type="ECO:0000313" key="1">
    <source>
        <dbReference type="EMBL" id="MEI5998430.1"/>
    </source>
</evidence>
<keyword evidence="2" id="KW-1185">Reference proteome</keyword>
<dbReference type="RefSeq" id="WP_336598585.1">
    <property type="nucleotide sequence ID" value="NZ_JACFYJ010000021.1"/>
</dbReference>
<reference evidence="1 2" key="1">
    <citation type="journal article" date="2022" name="Arch. Microbiol.">
        <title>Paraburkholderia bengalensis sp. nov. isolated from roots of Oryza sativa, IR64.</title>
        <authorList>
            <person name="Nag P."/>
            <person name="Mondal N."/>
            <person name="Sarkar J."/>
            <person name="Das S."/>
        </authorList>
    </citation>
    <scope>NUCLEOTIDE SEQUENCE [LARGE SCALE GENOMIC DNA]</scope>
    <source>
        <strain evidence="1 2">IR64_4_BI</strain>
    </source>
</reference>
<organism evidence="1 2">
    <name type="scientific">Paraburkholderia bengalensis</name>
    <dbReference type="NCBI Taxonomy" id="2747562"/>
    <lineage>
        <taxon>Bacteria</taxon>
        <taxon>Pseudomonadati</taxon>
        <taxon>Pseudomonadota</taxon>
        <taxon>Betaproteobacteria</taxon>
        <taxon>Burkholderiales</taxon>
        <taxon>Burkholderiaceae</taxon>
        <taxon>Paraburkholderia</taxon>
    </lineage>
</organism>
<evidence type="ECO:0008006" key="3">
    <source>
        <dbReference type="Google" id="ProtNLM"/>
    </source>
</evidence>
<accession>A0ABU8ISK3</accession>
<name>A0ABU8ISK3_9BURK</name>
<gene>
    <name evidence="1" type="ORF">H3V53_14810</name>
</gene>
<dbReference type="Gene3D" id="3.40.50.620">
    <property type="entry name" value="HUPs"/>
    <property type="match status" value="1"/>
</dbReference>
<sequence length="92" mass="10015">MDRDIHTLMENAIASMQSYIEQGHVLAAGVSGGKDSTCAMVLMLEAVRRAKQVASDVRHYITSSDTTIEIRISSGRNTCLCKLFGNGHFILA</sequence>
<dbReference type="Proteomes" id="UP001386437">
    <property type="component" value="Unassembled WGS sequence"/>
</dbReference>
<protein>
    <recommendedName>
        <fullName evidence="3">Phosphoadenosine phosphosulphate reductase domain-containing protein</fullName>
    </recommendedName>
</protein>
<dbReference type="SUPFAM" id="SSF52402">
    <property type="entry name" value="Adenine nucleotide alpha hydrolases-like"/>
    <property type="match status" value="1"/>
</dbReference>
<proteinExistence type="predicted"/>
<evidence type="ECO:0000313" key="2">
    <source>
        <dbReference type="Proteomes" id="UP001386437"/>
    </source>
</evidence>